<evidence type="ECO:0000256" key="1">
    <source>
        <dbReference type="SAM" id="MobiDB-lite"/>
    </source>
</evidence>
<evidence type="ECO:0000313" key="2">
    <source>
        <dbReference type="EMBL" id="DAA02632.1"/>
    </source>
</evidence>
<proteinExistence type="predicted"/>
<organism evidence="2">
    <name type="scientific">Drosophila melanogaster</name>
    <name type="common">Fruit fly</name>
    <dbReference type="NCBI Taxonomy" id="7227"/>
    <lineage>
        <taxon>Eukaryota</taxon>
        <taxon>Metazoa</taxon>
        <taxon>Ecdysozoa</taxon>
        <taxon>Arthropoda</taxon>
        <taxon>Hexapoda</taxon>
        <taxon>Insecta</taxon>
        <taxon>Pterygota</taxon>
        <taxon>Neoptera</taxon>
        <taxon>Endopterygota</taxon>
        <taxon>Diptera</taxon>
        <taxon>Brachycera</taxon>
        <taxon>Muscomorpha</taxon>
        <taxon>Ephydroidea</taxon>
        <taxon>Drosophilidae</taxon>
        <taxon>Drosophila</taxon>
        <taxon>Sophophora</taxon>
    </lineage>
</organism>
<dbReference type="EMBL" id="BK003934">
    <property type="protein sequence ID" value="DAA02632.1"/>
    <property type="molecule type" value="Genomic_DNA"/>
</dbReference>
<protein>
    <submittedName>
        <fullName evidence="2">HDC07387</fullName>
    </submittedName>
</protein>
<feature type="region of interest" description="Disordered" evidence="1">
    <location>
        <begin position="24"/>
        <end position="54"/>
    </location>
</feature>
<name>Q6IG32_DROME</name>
<accession>Q6IG32</accession>
<sequence length="54" mass="5964">MCEQGVQQRNFPLWETLTSSGSCPAVFSPSKEPHPPPSPWLFHLSTRSVPPVST</sequence>
<gene>
    <name evidence="2" type="ORF">HDC07387</name>
</gene>
<reference evidence="2" key="1">
    <citation type="journal article" date="2003" name="Genome Biol.">
        <title>An integrated gene annotation and transcriptional profiling approach towards the full gene content of the Drosophila genome.</title>
        <authorList>
            <person name="Hild M."/>
            <person name="Beckmann B."/>
            <person name="Haas S.A."/>
            <person name="Koch B."/>
            <person name="Solovyev V."/>
            <person name="Busold C."/>
            <person name="Fellenberg K."/>
            <person name="Boutros M."/>
            <person name="Vingron M."/>
            <person name="Sauer F."/>
            <person name="Hoheisel J.D."/>
            <person name="Paro R."/>
        </authorList>
    </citation>
    <scope>NUCLEOTIDE SEQUENCE</scope>
</reference>
<dbReference type="AlphaFoldDB" id="Q6IG32"/>
<feature type="compositionally biased region" description="Polar residues" evidence="1">
    <location>
        <begin position="45"/>
        <end position="54"/>
    </location>
</feature>